<evidence type="ECO:0000256" key="1">
    <source>
        <dbReference type="SAM" id="Coils"/>
    </source>
</evidence>
<dbReference type="AlphaFoldDB" id="X0TW80"/>
<evidence type="ECO:0000313" key="2">
    <source>
        <dbReference type="EMBL" id="GAF91436.1"/>
    </source>
</evidence>
<reference evidence="2" key="1">
    <citation type="journal article" date="2014" name="Front. Microbiol.">
        <title>High frequency of phylogenetically diverse reductive dehalogenase-homologous genes in deep subseafloor sedimentary metagenomes.</title>
        <authorList>
            <person name="Kawai M."/>
            <person name="Futagami T."/>
            <person name="Toyoda A."/>
            <person name="Takaki Y."/>
            <person name="Nishi S."/>
            <person name="Hori S."/>
            <person name="Arai W."/>
            <person name="Tsubouchi T."/>
            <person name="Morono Y."/>
            <person name="Uchiyama I."/>
            <person name="Ito T."/>
            <person name="Fujiyama A."/>
            <person name="Inagaki F."/>
            <person name="Takami H."/>
        </authorList>
    </citation>
    <scope>NUCLEOTIDE SEQUENCE</scope>
    <source>
        <strain evidence="2">Expedition CK06-06</strain>
    </source>
</reference>
<keyword evidence="1" id="KW-0175">Coiled coil</keyword>
<name>X0TW80_9ZZZZ</name>
<feature type="coiled-coil region" evidence="1">
    <location>
        <begin position="154"/>
        <end position="197"/>
    </location>
</feature>
<proteinExistence type="predicted"/>
<dbReference type="EMBL" id="BARS01019484">
    <property type="protein sequence ID" value="GAF91436.1"/>
    <property type="molecule type" value="Genomic_DNA"/>
</dbReference>
<gene>
    <name evidence="2" type="ORF">S01H1_31572</name>
</gene>
<feature type="non-terminal residue" evidence="2">
    <location>
        <position position="246"/>
    </location>
</feature>
<sequence length="246" mass="28492">MSKDFALCDLLYFDFEKAASLFSQVEGGLLKEIKSETEDSHDEKNIRKYDLKLFKPEFGGVVSEKTSKLESRILHHDLLIKIEDILLNNNFAIDINDAAQSKEIDSGIIRSTIKGFSYLKAEGWAVIEDYERIKRISGQFNKITEFIGKCALDTVKQSDEYKEIESQLKDFENQIKVEKDRNKKARLRVTLKKLEEKVGFNIKDSIDIGRVQDWLIKGIQLFIDVFLPGRINLRIYPFESVPEFQV</sequence>
<dbReference type="InterPro" id="IPR045633">
    <property type="entry name" value="DUF6414"/>
</dbReference>
<protein>
    <submittedName>
        <fullName evidence="2">Uncharacterized protein</fullName>
    </submittedName>
</protein>
<accession>X0TW80</accession>
<dbReference type="Pfam" id="PF19952">
    <property type="entry name" value="DUF6414"/>
    <property type="match status" value="1"/>
</dbReference>
<organism evidence="2">
    <name type="scientific">marine sediment metagenome</name>
    <dbReference type="NCBI Taxonomy" id="412755"/>
    <lineage>
        <taxon>unclassified sequences</taxon>
        <taxon>metagenomes</taxon>
        <taxon>ecological metagenomes</taxon>
    </lineage>
</organism>
<comment type="caution">
    <text evidence="2">The sequence shown here is derived from an EMBL/GenBank/DDBJ whole genome shotgun (WGS) entry which is preliminary data.</text>
</comment>